<reference evidence="1 2" key="1">
    <citation type="submission" date="2020-10" db="EMBL/GenBank/DDBJ databases">
        <authorList>
            <person name="Castelo-Branco R."/>
            <person name="Eusebio N."/>
            <person name="Adriana R."/>
            <person name="Vieira A."/>
            <person name="Brugerolle De Fraissinette N."/>
            <person name="Rezende De Castro R."/>
            <person name="Schneider M.P."/>
            <person name="Vasconcelos V."/>
            <person name="Leao P.N."/>
        </authorList>
    </citation>
    <scope>NUCLEOTIDE SEQUENCE [LARGE SCALE GENOMIC DNA]</scope>
    <source>
        <strain evidence="1 2">LEGE 03274</strain>
    </source>
</reference>
<comment type="caution">
    <text evidence="1">The sequence shown here is derived from an EMBL/GenBank/DDBJ whole genome shotgun (WGS) entry which is preliminary data.</text>
</comment>
<name>A0ABR9V3X3_9CHRO</name>
<protein>
    <submittedName>
        <fullName evidence="1">Uncharacterized protein</fullName>
    </submittedName>
</protein>
<gene>
    <name evidence="1" type="ORF">IQ215_07800</name>
</gene>
<dbReference type="Proteomes" id="UP000654604">
    <property type="component" value="Unassembled WGS sequence"/>
</dbReference>
<dbReference type="EMBL" id="JADEWC010000014">
    <property type="protein sequence ID" value="MBE9222599.1"/>
    <property type="molecule type" value="Genomic_DNA"/>
</dbReference>
<dbReference type="RefSeq" id="WP_193800753.1">
    <property type="nucleotide sequence ID" value="NZ_JADEWC010000014.1"/>
</dbReference>
<evidence type="ECO:0000313" key="1">
    <source>
        <dbReference type="EMBL" id="MBE9222599.1"/>
    </source>
</evidence>
<proteinExistence type="predicted"/>
<keyword evidence="2" id="KW-1185">Reference proteome</keyword>
<accession>A0ABR9V3X3</accession>
<organism evidence="1 2">
    <name type="scientific">Cyanobacterium stanieri LEGE 03274</name>
    <dbReference type="NCBI Taxonomy" id="1828756"/>
    <lineage>
        <taxon>Bacteria</taxon>
        <taxon>Bacillati</taxon>
        <taxon>Cyanobacteriota</taxon>
        <taxon>Cyanophyceae</taxon>
        <taxon>Oscillatoriophycideae</taxon>
        <taxon>Chroococcales</taxon>
        <taxon>Geminocystaceae</taxon>
        <taxon>Cyanobacterium</taxon>
    </lineage>
</organism>
<sequence length="67" mass="7662">MAETNGDYDLGDYDLDIVEETKEYIYFSGNITLSSQFPIEAEVNGSINKNNREIIDYTIENADIVYD</sequence>
<evidence type="ECO:0000313" key="2">
    <source>
        <dbReference type="Proteomes" id="UP000654604"/>
    </source>
</evidence>